<keyword evidence="12" id="KW-0411">Iron-sulfur</keyword>
<dbReference type="InterPro" id="IPR003265">
    <property type="entry name" value="HhH-GPD_domain"/>
</dbReference>
<feature type="region of interest" description="Disordered" evidence="15">
    <location>
        <begin position="1"/>
        <end position="21"/>
    </location>
</feature>
<evidence type="ECO:0000256" key="13">
    <source>
        <dbReference type="ARBA" id="ARBA00023204"/>
    </source>
</evidence>
<dbReference type="Pfam" id="PF00730">
    <property type="entry name" value="HhH-GPD"/>
    <property type="match status" value="1"/>
</dbReference>
<reference evidence="17 18" key="1">
    <citation type="submission" date="2020-08" db="EMBL/GenBank/DDBJ databases">
        <title>Genomic Encyclopedia of Type Strains, Phase IV (KMG-IV): sequencing the most valuable type-strain genomes for metagenomic binning, comparative biology and taxonomic classification.</title>
        <authorList>
            <person name="Goeker M."/>
        </authorList>
    </citation>
    <scope>NUCLEOTIDE SEQUENCE [LARGE SCALE GENOMIC DNA]</scope>
    <source>
        <strain evidence="17 18">DSM 11275</strain>
    </source>
</reference>
<dbReference type="EC" id="3.2.2.31" evidence="5"/>
<evidence type="ECO:0000256" key="4">
    <source>
        <dbReference type="ARBA" id="ARBA00008343"/>
    </source>
</evidence>
<dbReference type="SMART" id="SM00525">
    <property type="entry name" value="FES"/>
    <property type="match status" value="1"/>
</dbReference>
<dbReference type="InterPro" id="IPR023170">
    <property type="entry name" value="HhH_base_excis_C"/>
</dbReference>
<keyword evidence="11" id="KW-0408">Iron</keyword>
<dbReference type="EMBL" id="JACHGO010000006">
    <property type="protein sequence ID" value="MBB5144081.1"/>
    <property type="molecule type" value="Genomic_DNA"/>
</dbReference>
<comment type="similarity">
    <text evidence="4">Belongs to the Nth/MutY family.</text>
</comment>
<evidence type="ECO:0000313" key="17">
    <source>
        <dbReference type="EMBL" id="MBB5144081.1"/>
    </source>
</evidence>
<dbReference type="GO" id="GO:0051539">
    <property type="term" value="F:4 iron, 4 sulfur cluster binding"/>
    <property type="evidence" value="ECO:0007669"/>
    <property type="project" value="UniProtKB-KW"/>
</dbReference>
<dbReference type="CDD" id="cd03425">
    <property type="entry name" value="NUDIX_MutT_NudA_like"/>
    <property type="match status" value="1"/>
</dbReference>
<dbReference type="PANTHER" id="PTHR42944">
    <property type="entry name" value="ADENINE DNA GLYCOSYLASE"/>
    <property type="match status" value="1"/>
</dbReference>
<evidence type="ECO:0000256" key="8">
    <source>
        <dbReference type="ARBA" id="ARBA00022723"/>
    </source>
</evidence>
<dbReference type="Gene3D" id="1.10.340.30">
    <property type="entry name" value="Hypothetical protein, domain 2"/>
    <property type="match status" value="1"/>
</dbReference>
<dbReference type="GO" id="GO:0006298">
    <property type="term" value="P:mismatch repair"/>
    <property type="evidence" value="ECO:0007669"/>
    <property type="project" value="TreeGrafter"/>
</dbReference>
<comment type="cofactor">
    <cofactor evidence="2">
        <name>[4Fe-4S] cluster</name>
        <dbReference type="ChEBI" id="CHEBI:49883"/>
    </cofactor>
</comment>
<evidence type="ECO:0000256" key="1">
    <source>
        <dbReference type="ARBA" id="ARBA00000843"/>
    </source>
</evidence>
<dbReference type="GO" id="GO:0046872">
    <property type="term" value="F:metal ion binding"/>
    <property type="evidence" value="ECO:0007669"/>
    <property type="project" value="UniProtKB-KW"/>
</dbReference>
<dbReference type="InterPro" id="IPR000086">
    <property type="entry name" value="NUDIX_hydrolase_dom"/>
</dbReference>
<evidence type="ECO:0000256" key="12">
    <source>
        <dbReference type="ARBA" id="ARBA00023014"/>
    </source>
</evidence>
<comment type="caution">
    <text evidence="17">The sequence shown here is derived from an EMBL/GenBank/DDBJ whole genome shotgun (WGS) entry which is preliminary data.</text>
</comment>
<dbReference type="SUPFAM" id="SSF55811">
    <property type="entry name" value="Nudix"/>
    <property type="match status" value="1"/>
</dbReference>
<dbReference type="Gene3D" id="1.10.1670.10">
    <property type="entry name" value="Helix-hairpin-Helix base-excision DNA repair enzymes (C-terminal)"/>
    <property type="match status" value="1"/>
</dbReference>
<evidence type="ECO:0000256" key="3">
    <source>
        <dbReference type="ARBA" id="ARBA00002933"/>
    </source>
</evidence>
<keyword evidence="8" id="KW-0479">Metal-binding</keyword>
<evidence type="ECO:0000256" key="2">
    <source>
        <dbReference type="ARBA" id="ARBA00001966"/>
    </source>
</evidence>
<evidence type="ECO:0000256" key="14">
    <source>
        <dbReference type="ARBA" id="ARBA00023295"/>
    </source>
</evidence>
<keyword evidence="18" id="KW-1185">Reference proteome</keyword>
<keyword evidence="10 17" id="KW-0378">Hydrolase</keyword>
<dbReference type="GO" id="GO:0035485">
    <property type="term" value="F:adenine/guanine mispair binding"/>
    <property type="evidence" value="ECO:0007669"/>
    <property type="project" value="TreeGrafter"/>
</dbReference>
<dbReference type="PROSITE" id="PS51462">
    <property type="entry name" value="NUDIX"/>
    <property type="match status" value="1"/>
</dbReference>
<dbReference type="FunFam" id="1.10.340.30:FF:000002">
    <property type="entry name" value="Adenine DNA glycosylase"/>
    <property type="match status" value="1"/>
</dbReference>
<dbReference type="InterPro" id="IPR020476">
    <property type="entry name" value="Nudix_hydrolase"/>
</dbReference>
<dbReference type="PROSITE" id="PS01155">
    <property type="entry name" value="ENDONUCLEASE_III_2"/>
    <property type="match status" value="1"/>
</dbReference>
<evidence type="ECO:0000256" key="9">
    <source>
        <dbReference type="ARBA" id="ARBA00022763"/>
    </source>
</evidence>
<keyword evidence="9" id="KW-0227">DNA damage</keyword>
<feature type="region of interest" description="Disordered" evidence="15">
    <location>
        <begin position="414"/>
        <end position="435"/>
    </location>
</feature>
<accession>A0A7W8FGM2</accession>
<keyword evidence="13" id="KW-0234">DNA repair</keyword>
<dbReference type="InterPro" id="IPR000445">
    <property type="entry name" value="HhH_motif"/>
</dbReference>
<dbReference type="RefSeq" id="WP_183720359.1">
    <property type="nucleotide sequence ID" value="NZ_JACHGO010000006.1"/>
</dbReference>
<organism evidence="17 18">
    <name type="scientific">Desulfovibrio intestinalis</name>
    <dbReference type="NCBI Taxonomy" id="58621"/>
    <lineage>
        <taxon>Bacteria</taxon>
        <taxon>Pseudomonadati</taxon>
        <taxon>Thermodesulfobacteriota</taxon>
        <taxon>Desulfovibrionia</taxon>
        <taxon>Desulfovibrionales</taxon>
        <taxon>Desulfovibrionaceae</taxon>
        <taxon>Desulfovibrio</taxon>
    </lineage>
</organism>
<dbReference type="GO" id="GO:0034039">
    <property type="term" value="F:8-oxo-7,8-dihydroguanine DNA N-glycosylase activity"/>
    <property type="evidence" value="ECO:0007669"/>
    <property type="project" value="TreeGrafter"/>
</dbReference>
<feature type="domain" description="Nudix hydrolase" evidence="16">
    <location>
        <begin position="274"/>
        <end position="416"/>
    </location>
</feature>
<dbReference type="InterPro" id="IPR003651">
    <property type="entry name" value="Endonuclease3_FeS-loop_motif"/>
</dbReference>
<dbReference type="GO" id="GO:0006284">
    <property type="term" value="P:base-excision repair"/>
    <property type="evidence" value="ECO:0007669"/>
    <property type="project" value="InterPro"/>
</dbReference>
<evidence type="ECO:0000256" key="11">
    <source>
        <dbReference type="ARBA" id="ARBA00023004"/>
    </source>
</evidence>
<keyword evidence="14 17" id="KW-0326">Glycosidase</keyword>
<dbReference type="GO" id="GO:0000701">
    <property type="term" value="F:purine-specific mismatch base pair DNA N-glycosylase activity"/>
    <property type="evidence" value="ECO:0007669"/>
    <property type="project" value="UniProtKB-EC"/>
</dbReference>
<evidence type="ECO:0000259" key="16">
    <source>
        <dbReference type="PROSITE" id="PS51462"/>
    </source>
</evidence>
<dbReference type="InterPro" id="IPR044298">
    <property type="entry name" value="MIG/MutY"/>
</dbReference>
<sequence length="435" mass="47810">MPQTRKKLPNGVSKKDASAGQPASLLPGFEESCLPATADTVRHLTPGDHIPGLQKALLDWFAVHQRALPWRVSYTPYEVWISEVMLQQTQMERGVSYFLRWMQRFPDVATLAAAHEEDVLLLWEGLGYYSRARHILAAARKIMAEHGGVFPSDLASIRALPGVGPYTAGAIASIAFGEKLPCVDANVERVISRIFDVDSPVKQEPAAGVIHRWALKLVPEGKSREHNQAMMELGALVCRKKPLCGACPLAAFCISHHLGIADQRPVPGKRAVIKPVNAVTGVLRIGKNIFVQKRPPSGVWGNLWEFPGGRVEPGESPEQASVREFMEETGFEVRVTANYGVIRHGYTTYRLTLHCFGLELMNPCGGAEAEKYSEACPPPLQLTAAQQYKWTTPEELENLAMPAAHRKLADSLFNKPAATSDEPASATVRQARLTE</sequence>
<dbReference type="Gene3D" id="3.90.79.10">
    <property type="entry name" value="Nucleoside Triphosphate Pyrophosphohydrolase"/>
    <property type="match status" value="1"/>
</dbReference>
<dbReference type="Pfam" id="PF00633">
    <property type="entry name" value="HHH"/>
    <property type="match status" value="1"/>
</dbReference>
<dbReference type="CDD" id="cd00056">
    <property type="entry name" value="ENDO3c"/>
    <property type="match status" value="1"/>
</dbReference>
<evidence type="ECO:0000256" key="6">
    <source>
        <dbReference type="ARBA" id="ARBA00022023"/>
    </source>
</evidence>
<evidence type="ECO:0000256" key="15">
    <source>
        <dbReference type="SAM" id="MobiDB-lite"/>
    </source>
</evidence>
<dbReference type="NCBIfam" id="TIGR01084">
    <property type="entry name" value="mutY"/>
    <property type="match status" value="1"/>
</dbReference>
<evidence type="ECO:0000313" key="18">
    <source>
        <dbReference type="Proteomes" id="UP000539075"/>
    </source>
</evidence>
<proteinExistence type="inferred from homology"/>
<dbReference type="InterPro" id="IPR004036">
    <property type="entry name" value="Endonuclease-III-like_CS2"/>
</dbReference>
<dbReference type="AlphaFoldDB" id="A0A7W8FGM2"/>
<comment type="catalytic activity">
    <reaction evidence="1">
        <text>Hydrolyzes free adenine bases from 7,8-dihydro-8-oxoguanine:adenine mismatched double-stranded DNA, leaving an apurinic site.</text>
        <dbReference type="EC" id="3.2.2.31"/>
    </reaction>
</comment>
<dbReference type="InterPro" id="IPR005760">
    <property type="entry name" value="A/G_AdeGlyc_MutY"/>
</dbReference>
<dbReference type="PANTHER" id="PTHR42944:SF1">
    <property type="entry name" value="ADENINE DNA GLYCOSYLASE"/>
    <property type="match status" value="1"/>
</dbReference>
<protein>
    <recommendedName>
        <fullName evidence="6">Adenine DNA glycosylase</fullName>
        <ecNumber evidence="5">3.2.2.31</ecNumber>
    </recommendedName>
</protein>
<evidence type="ECO:0000256" key="7">
    <source>
        <dbReference type="ARBA" id="ARBA00022485"/>
    </source>
</evidence>
<dbReference type="InterPro" id="IPR015797">
    <property type="entry name" value="NUDIX_hydrolase-like_dom_sf"/>
</dbReference>
<dbReference type="Pfam" id="PF14815">
    <property type="entry name" value="NUDIX_4"/>
    <property type="match status" value="1"/>
</dbReference>
<dbReference type="InterPro" id="IPR011257">
    <property type="entry name" value="DNA_glycosylase"/>
</dbReference>
<dbReference type="SUPFAM" id="SSF48150">
    <property type="entry name" value="DNA-glycosylase"/>
    <property type="match status" value="1"/>
</dbReference>
<name>A0A7W8FGM2_9BACT</name>
<comment type="function">
    <text evidence="3">Adenine glycosylase active on G-A mispairs. MutY also corrects error-prone DNA synthesis past GO lesions which are due to the oxidatively damaged form of guanine: 7,8-dihydro-8-oxoguanine (8-oxo-dGTP).</text>
</comment>
<evidence type="ECO:0000256" key="5">
    <source>
        <dbReference type="ARBA" id="ARBA00012045"/>
    </source>
</evidence>
<gene>
    <name evidence="17" type="ORF">HNQ38_002189</name>
</gene>
<dbReference type="GO" id="GO:0032357">
    <property type="term" value="F:oxidized purine DNA binding"/>
    <property type="evidence" value="ECO:0007669"/>
    <property type="project" value="TreeGrafter"/>
</dbReference>
<evidence type="ECO:0000256" key="10">
    <source>
        <dbReference type="ARBA" id="ARBA00022801"/>
    </source>
</evidence>
<dbReference type="Proteomes" id="UP000539075">
    <property type="component" value="Unassembled WGS sequence"/>
</dbReference>
<dbReference type="PRINTS" id="PR00502">
    <property type="entry name" value="NUDIXFAMILY"/>
</dbReference>
<dbReference type="InterPro" id="IPR029119">
    <property type="entry name" value="MutY_C"/>
</dbReference>
<dbReference type="SMART" id="SM00478">
    <property type="entry name" value="ENDO3c"/>
    <property type="match status" value="1"/>
</dbReference>
<keyword evidence="7" id="KW-0004">4Fe-4S</keyword>